<evidence type="ECO:0000256" key="1">
    <source>
        <dbReference type="ARBA" id="ARBA00004651"/>
    </source>
</evidence>
<dbReference type="InterPro" id="IPR001734">
    <property type="entry name" value="Na/solute_symporter"/>
</dbReference>
<keyword evidence="8" id="KW-0406">Ion transport</keyword>
<evidence type="ECO:0000256" key="5">
    <source>
        <dbReference type="ARBA" id="ARBA00022692"/>
    </source>
</evidence>
<organism evidence="12">
    <name type="scientific">hydrothermal vent metagenome</name>
    <dbReference type="NCBI Taxonomy" id="652676"/>
    <lineage>
        <taxon>unclassified sequences</taxon>
        <taxon>metagenomes</taxon>
        <taxon>ecological metagenomes</taxon>
    </lineage>
</organism>
<feature type="transmembrane region" description="Helical" evidence="11">
    <location>
        <begin position="379"/>
        <end position="400"/>
    </location>
</feature>
<accession>A0A3B0SNF9</accession>
<sequence length="493" mass="53640">MDGAQHFSLLNLLILLGFLGAVTYLGHRLSGDVNNRKDFFNAGGGLPWWAVSTSVIATVISSVTFISVPTAVFKDGGNLFYIQILMGLMIAKVLTAFIMARPYYQSTDSKTVYDYIGKRTDAHIGNFAMVLGLALTSLNTGVRLLTTALVLSVVTGLSLFACTIIVVAFAILWSWIAGLKTVIWTDFLLFIIFTLGAIFSVFWIFHSVEMSLGEAFVFLNERGKLALFDFSVDPRRTYTIWAGLIGTTFGNFALAGTQATFQRVKACRSVVDAQKAFAFSALLYITPLCMLLVGLALTIFYGEHPLPAAEIAQLQAQPDRIFPYFIATELPNGISGIFIAAIFAAGISTIDTHLTEVSDITISDIYEKHIRKSASEGHYLLAARIALLGWGAFYVAMAMMLSQFQGEGILNLMFKVPNYVTGIILGTVLLARVGVGRWPAYLIGAGFGFATVMALQNLGVGFFYWPPVSGLVMIGVVVLLSRQKPEWSGVAHS</sequence>
<keyword evidence="6 11" id="KW-1133">Transmembrane helix</keyword>
<evidence type="ECO:0000256" key="4">
    <source>
        <dbReference type="ARBA" id="ARBA00022475"/>
    </source>
</evidence>
<feature type="transmembrane region" description="Helical" evidence="11">
    <location>
        <begin position="438"/>
        <end position="456"/>
    </location>
</feature>
<dbReference type="InterPro" id="IPR038377">
    <property type="entry name" value="Na/Glc_symporter_sf"/>
</dbReference>
<dbReference type="PROSITE" id="PS50283">
    <property type="entry name" value="NA_SOLUT_SYMP_3"/>
    <property type="match status" value="1"/>
</dbReference>
<feature type="transmembrane region" description="Helical" evidence="11">
    <location>
        <begin position="321"/>
        <end position="345"/>
    </location>
</feature>
<dbReference type="Pfam" id="PF00474">
    <property type="entry name" value="SSF"/>
    <property type="match status" value="1"/>
</dbReference>
<evidence type="ECO:0008006" key="13">
    <source>
        <dbReference type="Google" id="ProtNLM"/>
    </source>
</evidence>
<evidence type="ECO:0000256" key="11">
    <source>
        <dbReference type="SAM" id="Phobius"/>
    </source>
</evidence>
<dbReference type="EMBL" id="UOEH01000412">
    <property type="protein sequence ID" value="VAW03782.1"/>
    <property type="molecule type" value="Genomic_DNA"/>
</dbReference>
<protein>
    <recommendedName>
        <fullName evidence="13">Sodium-solute symporter</fullName>
    </recommendedName>
</protein>
<evidence type="ECO:0000256" key="7">
    <source>
        <dbReference type="ARBA" id="ARBA00023053"/>
    </source>
</evidence>
<feature type="transmembrane region" description="Helical" evidence="11">
    <location>
        <begin position="124"/>
        <end position="142"/>
    </location>
</feature>
<feature type="transmembrane region" description="Helical" evidence="11">
    <location>
        <begin position="46"/>
        <end position="68"/>
    </location>
</feature>
<keyword evidence="9 11" id="KW-0472">Membrane</keyword>
<feature type="transmembrane region" description="Helical" evidence="11">
    <location>
        <begin position="276"/>
        <end position="301"/>
    </location>
</feature>
<feature type="transmembrane region" description="Helical" evidence="11">
    <location>
        <begin position="187"/>
        <end position="205"/>
    </location>
</feature>
<evidence type="ECO:0000256" key="8">
    <source>
        <dbReference type="ARBA" id="ARBA00023065"/>
    </source>
</evidence>
<evidence type="ECO:0000256" key="3">
    <source>
        <dbReference type="ARBA" id="ARBA00022448"/>
    </source>
</evidence>
<name>A0A3B0SNF9_9ZZZZ</name>
<keyword evidence="5 11" id="KW-0812">Transmembrane</keyword>
<feature type="transmembrane region" description="Helical" evidence="11">
    <location>
        <begin position="462"/>
        <end position="480"/>
    </location>
</feature>
<evidence type="ECO:0000256" key="10">
    <source>
        <dbReference type="ARBA" id="ARBA00023201"/>
    </source>
</evidence>
<dbReference type="InterPro" id="IPR051163">
    <property type="entry name" value="Sodium:Solute_Symporter_SSF"/>
</dbReference>
<dbReference type="GO" id="GO:0006814">
    <property type="term" value="P:sodium ion transport"/>
    <property type="evidence" value="ECO:0007669"/>
    <property type="project" value="UniProtKB-KW"/>
</dbReference>
<keyword evidence="4" id="KW-1003">Cell membrane</keyword>
<evidence type="ECO:0000256" key="9">
    <source>
        <dbReference type="ARBA" id="ARBA00023136"/>
    </source>
</evidence>
<evidence type="ECO:0000313" key="12">
    <source>
        <dbReference type="EMBL" id="VAW03782.1"/>
    </source>
</evidence>
<dbReference type="Gene3D" id="1.20.1730.10">
    <property type="entry name" value="Sodium/glucose cotransporter"/>
    <property type="match status" value="1"/>
</dbReference>
<keyword evidence="10" id="KW-0739">Sodium transport</keyword>
<feature type="transmembrane region" description="Helical" evidence="11">
    <location>
        <begin position="238"/>
        <end position="255"/>
    </location>
</feature>
<gene>
    <name evidence="12" type="ORF">MNBD_ALPHA05-207</name>
</gene>
<dbReference type="PANTHER" id="PTHR42985">
    <property type="entry name" value="SODIUM-COUPLED MONOCARBOXYLATE TRANSPORTER"/>
    <property type="match status" value="1"/>
</dbReference>
<comment type="similarity">
    <text evidence="2">Belongs to the sodium:solute symporter (SSF) (TC 2.A.21) family.</text>
</comment>
<dbReference type="GO" id="GO:0015293">
    <property type="term" value="F:symporter activity"/>
    <property type="evidence" value="ECO:0007669"/>
    <property type="project" value="TreeGrafter"/>
</dbReference>
<evidence type="ECO:0000256" key="6">
    <source>
        <dbReference type="ARBA" id="ARBA00022989"/>
    </source>
</evidence>
<proteinExistence type="inferred from homology"/>
<feature type="transmembrane region" description="Helical" evidence="11">
    <location>
        <begin position="412"/>
        <end position="431"/>
    </location>
</feature>
<feature type="transmembrane region" description="Helical" evidence="11">
    <location>
        <begin position="80"/>
        <end position="104"/>
    </location>
</feature>
<dbReference type="PANTHER" id="PTHR42985:SF40">
    <property type="entry name" value="LD47995P-RELATED"/>
    <property type="match status" value="1"/>
</dbReference>
<evidence type="ECO:0000256" key="2">
    <source>
        <dbReference type="ARBA" id="ARBA00006434"/>
    </source>
</evidence>
<dbReference type="GO" id="GO:0005886">
    <property type="term" value="C:plasma membrane"/>
    <property type="evidence" value="ECO:0007669"/>
    <property type="project" value="UniProtKB-SubCell"/>
</dbReference>
<feature type="transmembrane region" description="Helical" evidence="11">
    <location>
        <begin position="148"/>
        <end position="175"/>
    </location>
</feature>
<keyword evidence="3" id="KW-0813">Transport</keyword>
<keyword evidence="7" id="KW-0915">Sodium</keyword>
<reference evidence="12" key="1">
    <citation type="submission" date="2018-06" db="EMBL/GenBank/DDBJ databases">
        <authorList>
            <person name="Zhirakovskaya E."/>
        </authorList>
    </citation>
    <scope>NUCLEOTIDE SEQUENCE</scope>
</reference>
<dbReference type="AlphaFoldDB" id="A0A3B0SNF9"/>
<comment type="subcellular location">
    <subcellularLocation>
        <location evidence="1">Cell membrane</location>
        <topology evidence="1">Multi-pass membrane protein</topology>
    </subcellularLocation>
</comment>
<feature type="transmembrane region" description="Helical" evidence="11">
    <location>
        <begin position="6"/>
        <end position="25"/>
    </location>
</feature>